<keyword evidence="2 5" id="KW-0812">Transmembrane</keyword>
<reference evidence="7 8" key="2">
    <citation type="journal article" date="2011" name="Stand. Genomic Sci.">
        <title>Complete genome sequence of Leadbetterella byssophila type strain (4M15).</title>
        <authorList>
            <person name="Abt B."/>
            <person name="Teshima H."/>
            <person name="Lucas S."/>
            <person name="Lapidus A."/>
            <person name="Del Rio T.G."/>
            <person name="Nolan M."/>
            <person name="Tice H."/>
            <person name="Cheng J.F."/>
            <person name="Pitluck S."/>
            <person name="Liolios K."/>
            <person name="Pagani I."/>
            <person name="Ivanova N."/>
            <person name="Mavromatis K."/>
            <person name="Pati A."/>
            <person name="Tapia R."/>
            <person name="Han C."/>
            <person name="Goodwin L."/>
            <person name="Chen A."/>
            <person name="Palaniappan K."/>
            <person name="Land M."/>
            <person name="Hauser L."/>
            <person name="Chang Y.J."/>
            <person name="Jeffries C.D."/>
            <person name="Rohde M."/>
            <person name="Goker M."/>
            <person name="Tindall B.J."/>
            <person name="Detter J.C."/>
            <person name="Woyke T."/>
            <person name="Bristow J."/>
            <person name="Eisen J.A."/>
            <person name="Markowitz V."/>
            <person name="Hugenholtz P."/>
            <person name="Klenk H.P."/>
            <person name="Kyrpides N.C."/>
        </authorList>
    </citation>
    <scope>NUCLEOTIDE SEQUENCE [LARGE SCALE GENOMIC DNA]</scope>
    <source>
        <strain evidence="8">DSM 17132 / JCM 16389 / KACC 11308 / NBRC 106382 / 4M15</strain>
    </source>
</reference>
<feature type="transmembrane region" description="Helical" evidence="5">
    <location>
        <begin position="12"/>
        <end position="32"/>
    </location>
</feature>
<proteinExistence type="predicted"/>
<feature type="transmembrane region" description="Helical" evidence="5">
    <location>
        <begin position="86"/>
        <end position="112"/>
    </location>
</feature>
<feature type="transmembrane region" description="Helical" evidence="5">
    <location>
        <begin position="302"/>
        <end position="320"/>
    </location>
</feature>
<comment type="subcellular location">
    <subcellularLocation>
        <location evidence="1">Membrane</location>
        <topology evidence="1">Multi-pass membrane protein</topology>
    </subcellularLocation>
</comment>
<dbReference type="EMBL" id="CP002305">
    <property type="protein sequence ID" value="ADQ17632.1"/>
    <property type="molecule type" value="Genomic_DNA"/>
</dbReference>
<dbReference type="InterPro" id="IPR011547">
    <property type="entry name" value="SLC26A/SulP_dom"/>
</dbReference>
<feature type="transmembrane region" description="Helical" evidence="5">
    <location>
        <begin position="38"/>
        <end position="55"/>
    </location>
</feature>
<evidence type="ECO:0000313" key="7">
    <source>
        <dbReference type="EMBL" id="ADQ17632.1"/>
    </source>
</evidence>
<feature type="domain" description="SLC26A/SulP transporter" evidence="6">
    <location>
        <begin position="9"/>
        <end position="384"/>
    </location>
</feature>
<keyword evidence="3 5" id="KW-1133">Transmembrane helix</keyword>
<keyword evidence="4 5" id="KW-0472">Membrane</keyword>
<reference key="1">
    <citation type="submission" date="2010-11" db="EMBL/GenBank/DDBJ databases">
        <title>The complete genome of Leadbetterella byssophila DSM 17132.</title>
        <authorList>
            <consortium name="US DOE Joint Genome Institute (JGI-PGF)"/>
            <person name="Lucas S."/>
            <person name="Copeland A."/>
            <person name="Lapidus A."/>
            <person name="Glavina del Rio T."/>
            <person name="Dalin E."/>
            <person name="Tice H."/>
            <person name="Bruce D."/>
            <person name="Goodwin L."/>
            <person name="Pitluck S."/>
            <person name="Kyrpides N."/>
            <person name="Mavromatis K."/>
            <person name="Ivanova N."/>
            <person name="Teshima H."/>
            <person name="Brettin T."/>
            <person name="Detter J.C."/>
            <person name="Han C."/>
            <person name="Tapia R."/>
            <person name="Land M."/>
            <person name="Hauser L."/>
            <person name="Markowitz V."/>
            <person name="Cheng J.-F."/>
            <person name="Hugenholtz P."/>
            <person name="Woyke T."/>
            <person name="Wu D."/>
            <person name="Tindall B."/>
            <person name="Pomrenke H.G."/>
            <person name="Brambilla E."/>
            <person name="Klenk H.-P."/>
            <person name="Eisen J.A."/>
        </authorList>
    </citation>
    <scope>NUCLEOTIDE SEQUENCE [LARGE SCALE GENOMIC DNA]</scope>
    <source>
        <strain>DSM 17132</strain>
    </source>
</reference>
<evidence type="ECO:0000313" key="8">
    <source>
        <dbReference type="Proteomes" id="UP000007435"/>
    </source>
</evidence>
<protein>
    <submittedName>
        <fullName evidence="7">Sulphate transporter</fullName>
    </submittedName>
</protein>
<dbReference type="AlphaFoldDB" id="E4RRU5"/>
<dbReference type="OrthoDB" id="9769739at2"/>
<evidence type="ECO:0000256" key="2">
    <source>
        <dbReference type="ARBA" id="ARBA00022692"/>
    </source>
</evidence>
<dbReference type="GO" id="GO:0055085">
    <property type="term" value="P:transmembrane transport"/>
    <property type="evidence" value="ECO:0007669"/>
    <property type="project" value="InterPro"/>
</dbReference>
<evidence type="ECO:0000256" key="1">
    <source>
        <dbReference type="ARBA" id="ARBA00004141"/>
    </source>
</evidence>
<dbReference type="HOGENOM" id="CLU_003182_11_1_10"/>
<feature type="transmembrane region" description="Helical" evidence="5">
    <location>
        <begin position="199"/>
        <end position="217"/>
    </location>
</feature>
<feature type="transmembrane region" description="Helical" evidence="5">
    <location>
        <begin position="394"/>
        <end position="421"/>
    </location>
</feature>
<feature type="transmembrane region" description="Helical" evidence="5">
    <location>
        <begin position="357"/>
        <end position="374"/>
    </location>
</feature>
<evidence type="ECO:0000256" key="4">
    <source>
        <dbReference type="ARBA" id="ARBA00023136"/>
    </source>
</evidence>
<sequence length="520" mass="55683">MKSKYLKNLKYDLPAGLVVFLVALPLCLGISLASGAPFFSGIIAGVIGGIVIGALSNSQLSVSGPAAGLVAIIISAISTLGTFEAFLLAVVLAGAFQVVLGFLKAGVLAYYFPSNVIKGMLSGIGIIIILKQIPHALGYDVEGFNEMTNFIKEDGSTAFGSLFSAFDHISLGATLICFIALGIIIAFESPKLKAISKLVPGGLVAVVVSVLVSELIFKSIPSLQIEQEHLVNVPVANSFNEVLGLFTFPDFSKILDSQIWIVALTITAVASIETLLCIEAVDQLDPQKRFTNNNRELVAQGIGNISSGLIGGLPITSVIVRSSANLNANAKTKVSTIFHGVLLFASVLLIPTILNKIPLSSLAAILIFTGYKLAKPSIFKEMFSNGKYQWKPFVVTVASVVIFDLLIGVGVGLAFSVYYILKGNFKNSFFYQKSEDGPIRMVLSEEVSFLNKANIKESLEAVPKNSSIIIDATNSTYIDFDVLQGIKEFVDYKSKYRNIECQLIGFDKQFSLTEVPAAAH</sequence>
<dbReference type="STRING" id="649349.Lbys_1930"/>
<feature type="transmembrane region" description="Helical" evidence="5">
    <location>
        <begin position="332"/>
        <end position="350"/>
    </location>
</feature>
<dbReference type="InterPro" id="IPR001902">
    <property type="entry name" value="SLC26A/SulP_fam"/>
</dbReference>
<dbReference type="KEGG" id="lby:Lbys_1930"/>
<dbReference type="eggNOG" id="COG0659">
    <property type="taxonomic scope" value="Bacteria"/>
</dbReference>
<keyword evidence="8" id="KW-1185">Reference proteome</keyword>
<dbReference type="GO" id="GO:0016020">
    <property type="term" value="C:membrane"/>
    <property type="evidence" value="ECO:0007669"/>
    <property type="project" value="UniProtKB-SubCell"/>
</dbReference>
<accession>E4RRU5</accession>
<feature type="transmembrane region" description="Helical" evidence="5">
    <location>
        <begin position="119"/>
        <end position="137"/>
    </location>
</feature>
<name>E4RRU5_LEAB4</name>
<feature type="transmembrane region" description="Helical" evidence="5">
    <location>
        <begin position="169"/>
        <end position="187"/>
    </location>
</feature>
<evidence type="ECO:0000256" key="5">
    <source>
        <dbReference type="SAM" id="Phobius"/>
    </source>
</evidence>
<dbReference type="PANTHER" id="PTHR11814">
    <property type="entry name" value="SULFATE TRANSPORTER"/>
    <property type="match status" value="1"/>
</dbReference>
<dbReference type="RefSeq" id="WP_013408680.1">
    <property type="nucleotide sequence ID" value="NC_014655.1"/>
</dbReference>
<evidence type="ECO:0000259" key="6">
    <source>
        <dbReference type="Pfam" id="PF00916"/>
    </source>
</evidence>
<evidence type="ECO:0000256" key="3">
    <source>
        <dbReference type="ARBA" id="ARBA00022989"/>
    </source>
</evidence>
<organism evidence="7 8">
    <name type="scientific">Leadbetterella byssophila (strain DSM 17132 / JCM 16389 / KACC 11308 / NBRC 106382 / 4M15)</name>
    <dbReference type="NCBI Taxonomy" id="649349"/>
    <lineage>
        <taxon>Bacteria</taxon>
        <taxon>Pseudomonadati</taxon>
        <taxon>Bacteroidota</taxon>
        <taxon>Cytophagia</taxon>
        <taxon>Cytophagales</taxon>
        <taxon>Leadbetterellaceae</taxon>
        <taxon>Leadbetterella</taxon>
    </lineage>
</organism>
<dbReference type="Pfam" id="PF00916">
    <property type="entry name" value="Sulfate_transp"/>
    <property type="match status" value="1"/>
</dbReference>
<feature type="transmembrane region" description="Helical" evidence="5">
    <location>
        <begin position="259"/>
        <end position="281"/>
    </location>
</feature>
<feature type="transmembrane region" description="Helical" evidence="5">
    <location>
        <begin position="62"/>
        <end position="80"/>
    </location>
</feature>
<dbReference type="Proteomes" id="UP000007435">
    <property type="component" value="Chromosome"/>
</dbReference>
<gene>
    <name evidence="7" type="ordered locus">Lbys_1930</name>
</gene>